<keyword evidence="1" id="KW-0472">Membrane</keyword>
<organism evidence="3 4">
    <name type="scientific">Massilia soli</name>
    <dbReference type="NCBI Taxonomy" id="2792854"/>
    <lineage>
        <taxon>Bacteria</taxon>
        <taxon>Pseudomonadati</taxon>
        <taxon>Pseudomonadota</taxon>
        <taxon>Betaproteobacteria</taxon>
        <taxon>Burkholderiales</taxon>
        <taxon>Oxalobacteraceae</taxon>
        <taxon>Telluria group</taxon>
        <taxon>Massilia</taxon>
    </lineage>
</organism>
<name>A0ABS7SIA5_9BURK</name>
<dbReference type="RefSeq" id="WP_223464647.1">
    <property type="nucleotide sequence ID" value="NZ_JAFBIL020000001.1"/>
</dbReference>
<proteinExistence type="predicted"/>
<evidence type="ECO:0000313" key="3">
    <source>
        <dbReference type="EMBL" id="MBZ2205941.1"/>
    </source>
</evidence>
<dbReference type="EMBL" id="JAFBIL020000001">
    <property type="protein sequence ID" value="MBZ2205941.1"/>
    <property type="molecule type" value="Genomic_DNA"/>
</dbReference>
<evidence type="ECO:0000313" key="4">
    <source>
        <dbReference type="Proteomes" id="UP000809349"/>
    </source>
</evidence>
<protein>
    <submittedName>
        <fullName evidence="3">BatA domain-containing protein</fullName>
    </submittedName>
</protein>
<keyword evidence="1" id="KW-0812">Transmembrane</keyword>
<feature type="domain" description="Aerotolerance regulator N-terminal" evidence="2">
    <location>
        <begin position="5"/>
        <end position="73"/>
    </location>
</feature>
<keyword evidence="4" id="KW-1185">Reference proteome</keyword>
<reference evidence="3 4" key="1">
    <citation type="submission" date="2021-08" db="EMBL/GenBank/DDBJ databases">
        <title>Massilia sp. R798.</title>
        <authorList>
            <person name="Baek J.H."/>
            <person name="Jung H.S."/>
            <person name="Kim K.R."/>
            <person name="Jeon C.O."/>
        </authorList>
    </citation>
    <scope>NUCLEOTIDE SEQUENCE [LARGE SCALE GENOMIC DNA]</scope>
    <source>
        <strain evidence="3 4">R798</strain>
    </source>
</reference>
<keyword evidence="1" id="KW-1133">Transmembrane helix</keyword>
<dbReference type="InterPro" id="IPR011933">
    <property type="entry name" value="Double_TM_dom"/>
</dbReference>
<evidence type="ECO:0000259" key="2">
    <source>
        <dbReference type="Pfam" id="PF07584"/>
    </source>
</evidence>
<dbReference type="Pfam" id="PF07584">
    <property type="entry name" value="BatA"/>
    <property type="match status" value="1"/>
</dbReference>
<feature type="transmembrane region" description="Helical" evidence="1">
    <location>
        <begin position="54"/>
        <end position="71"/>
    </location>
</feature>
<dbReference type="NCBIfam" id="TIGR02226">
    <property type="entry name" value="two_anch"/>
    <property type="match status" value="1"/>
</dbReference>
<gene>
    <name evidence="3" type="ORF">I4X03_001550</name>
</gene>
<dbReference type="InterPro" id="IPR024163">
    <property type="entry name" value="Aerotolerance_reg_N"/>
</dbReference>
<accession>A0ABS7SIA5</accession>
<evidence type="ECO:0000256" key="1">
    <source>
        <dbReference type="SAM" id="Phobius"/>
    </source>
</evidence>
<sequence>MTSLWWFALPVLLLPILWHRQKRERVTAVPLATARFLPRAQPQQRRVWQWAERFLLLLRCLLLACLITWLADPIVPWRGNSIIVADGSDAQAAGFARIDVAGDPLAWFARHEREWLSDAKVIVVGAVAMPAEKPRFRHQVELRTKPAPLAKSEHRVALTSKRPDEWRAMFAALTGPQRYLFDGGKPELIIWDVPEAPPADLRAPLWWIGDAAAFPELKNAKQVGSLRYVDSPRGRLWTSDAWPPKDAASARRLFGDWQRLHYPPVPYVATSQLLAADPAAPLGPGTRALRDMLTMALLALFALERIVTHARKR</sequence>
<dbReference type="Proteomes" id="UP000809349">
    <property type="component" value="Unassembled WGS sequence"/>
</dbReference>
<comment type="caution">
    <text evidence="3">The sequence shown here is derived from an EMBL/GenBank/DDBJ whole genome shotgun (WGS) entry which is preliminary data.</text>
</comment>